<accession>A0A1Q3DUM7</accession>
<dbReference type="EMBL" id="BDGU01000002">
    <property type="protein sequence ID" value="GAV98687.1"/>
    <property type="molecule type" value="Genomic_DNA"/>
</dbReference>
<proteinExistence type="predicted"/>
<feature type="region of interest" description="Disordered" evidence="1">
    <location>
        <begin position="62"/>
        <end position="104"/>
    </location>
</feature>
<dbReference type="AlphaFoldDB" id="A0A1Q3DUM7"/>
<comment type="caution">
    <text evidence="2">The sequence shown here is derived from an EMBL/GenBank/DDBJ whole genome shotgun (WGS) entry which is preliminary data.</text>
</comment>
<gene>
    <name evidence="2" type="ORF">LENED_000080</name>
</gene>
<name>A0A1Q3DUM7_LENED</name>
<evidence type="ECO:0000313" key="2">
    <source>
        <dbReference type="EMBL" id="GAV98687.1"/>
    </source>
</evidence>
<feature type="compositionally biased region" description="Polar residues" evidence="1">
    <location>
        <begin position="62"/>
        <end position="72"/>
    </location>
</feature>
<protein>
    <submittedName>
        <fullName evidence="2">Uncharacterized protein</fullName>
    </submittedName>
</protein>
<sequence>MFQTKTDYKLCNDVPKQNCTVCRAKESVSRIEARTRKNILIAKIEIASEYFWKCEACGWASSPTTAGTTKSRPTANTSTNPVPSNSTSTPNDNITMHYNPYNPSRIMRDVNKQW</sequence>
<reference evidence="2 3" key="1">
    <citation type="submission" date="2016-08" db="EMBL/GenBank/DDBJ databases">
        <authorList>
            <consortium name="Lentinula edodes genome sequencing consortium"/>
            <person name="Sakamoto Y."/>
            <person name="Nakade K."/>
            <person name="Sato S."/>
            <person name="Yoshida Y."/>
            <person name="Miyazaki K."/>
            <person name="Natsume S."/>
            <person name="Konno N."/>
        </authorList>
    </citation>
    <scope>NUCLEOTIDE SEQUENCE [LARGE SCALE GENOMIC DNA]</scope>
    <source>
        <strain evidence="2 3">NBRC 111202</strain>
    </source>
</reference>
<dbReference type="Proteomes" id="UP000188533">
    <property type="component" value="Unassembled WGS sequence"/>
</dbReference>
<reference evidence="2 3" key="2">
    <citation type="submission" date="2017-02" db="EMBL/GenBank/DDBJ databases">
        <title>A genome survey and senescence transcriptome analysis in Lentinula edodes.</title>
        <authorList>
            <person name="Sakamoto Y."/>
            <person name="Nakade K."/>
            <person name="Sato S."/>
            <person name="Yoshida Y."/>
            <person name="Miyazaki K."/>
            <person name="Natsume S."/>
            <person name="Konno N."/>
        </authorList>
    </citation>
    <scope>NUCLEOTIDE SEQUENCE [LARGE SCALE GENOMIC DNA]</scope>
    <source>
        <strain evidence="2 3">NBRC 111202</strain>
    </source>
</reference>
<evidence type="ECO:0000313" key="3">
    <source>
        <dbReference type="Proteomes" id="UP000188533"/>
    </source>
</evidence>
<feature type="compositionally biased region" description="Low complexity" evidence="1">
    <location>
        <begin position="73"/>
        <end position="91"/>
    </location>
</feature>
<keyword evidence="3" id="KW-1185">Reference proteome</keyword>
<evidence type="ECO:0000256" key="1">
    <source>
        <dbReference type="SAM" id="MobiDB-lite"/>
    </source>
</evidence>
<organism evidence="2 3">
    <name type="scientific">Lentinula edodes</name>
    <name type="common">Shiitake mushroom</name>
    <name type="synonym">Lentinus edodes</name>
    <dbReference type="NCBI Taxonomy" id="5353"/>
    <lineage>
        <taxon>Eukaryota</taxon>
        <taxon>Fungi</taxon>
        <taxon>Dikarya</taxon>
        <taxon>Basidiomycota</taxon>
        <taxon>Agaricomycotina</taxon>
        <taxon>Agaricomycetes</taxon>
        <taxon>Agaricomycetidae</taxon>
        <taxon>Agaricales</taxon>
        <taxon>Marasmiineae</taxon>
        <taxon>Omphalotaceae</taxon>
        <taxon>Lentinula</taxon>
    </lineage>
</organism>